<dbReference type="PANTHER" id="PTHR42718:SF14">
    <property type="entry name" value="AMINOTRIAZOLE RESISTANCE PROTEIN"/>
    <property type="match status" value="1"/>
</dbReference>
<feature type="transmembrane region" description="Helical" evidence="5">
    <location>
        <begin position="148"/>
        <end position="171"/>
    </location>
</feature>
<accession>A0A1B7T8S1</accession>
<dbReference type="InterPro" id="IPR036259">
    <property type="entry name" value="MFS_trans_sf"/>
</dbReference>
<dbReference type="Gene3D" id="1.20.1720.10">
    <property type="entry name" value="Multidrug resistance protein D"/>
    <property type="match status" value="1"/>
</dbReference>
<dbReference type="Gene3D" id="1.20.1250.20">
    <property type="entry name" value="MFS general substrate transporter like domains"/>
    <property type="match status" value="1"/>
</dbReference>
<feature type="transmembrane region" description="Helical" evidence="5">
    <location>
        <begin position="438"/>
        <end position="457"/>
    </location>
</feature>
<keyword evidence="8" id="KW-1185">Reference proteome</keyword>
<feature type="transmembrane region" description="Helical" evidence="5">
    <location>
        <begin position="87"/>
        <end position="106"/>
    </location>
</feature>
<evidence type="ECO:0000313" key="7">
    <source>
        <dbReference type="EMBL" id="OBA25117.1"/>
    </source>
</evidence>
<comment type="subcellular location">
    <subcellularLocation>
        <location evidence="1">Membrane</location>
        <topology evidence="1">Multi-pass membrane protein</topology>
    </subcellularLocation>
</comment>
<keyword evidence="2 5" id="KW-0812">Transmembrane</keyword>
<sequence>MGKKYGDVPKCFPSFFHEVMFIVACGMSQLLNQGAMTQVLPLFELIPKSLEASSSQNWLMASFALAAGSSILVTGHLGDIYGLKKMVLLGFILTFIGGLLVGFSKYSKSNNQFIVGRSLFQGLGVSFLLPNLMGIVGREYEVGTNRKFLVISILGAGAPLGAGLATLFSGLITYTNGENNWPWVFYSYSILCFIDFFIVLKYVPKDRFVNVDNLKLDFIGMILGVYGLAGFNFAWNQAAVDVISLILFVIHENRFSNPILDPKIVKNYKIVMLLLILLIGWGSFGITLNYLYEYYLKLEEDNPLIAGCKFLPFIVSGMTASLSVPALIRRFNPMGVLLMASIGFTAAALCYCFMDTSITFWALGFVGTIICPLGMDLSFPASTIVLSDLMPNGNSGSLVSTMVNYGVALFLGIATYIEKQVSNKHPNWELLQKYRTGFYIAIGVGLVSCLLSVVMIIDHKVNPVEEVREDEDDSSYSEEFCNKEVEQTEIKV</sequence>
<dbReference type="OrthoDB" id="2130629at2759"/>
<evidence type="ECO:0000256" key="3">
    <source>
        <dbReference type="ARBA" id="ARBA00022989"/>
    </source>
</evidence>
<keyword evidence="4 5" id="KW-0472">Membrane</keyword>
<evidence type="ECO:0000256" key="2">
    <source>
        <dbReference type="ARBA" id="ARBA00022692"/>
    </source>
</evidence>
<evidence type="ECO:0000259" key="6">
    <source>
        <dbReference type="PROSITE" id="PS50850"/>
    </source>
</evidence>
<dbReference type="PROSITE" id="PS50850">
    <property type="entry name" value="MFS"/>
    <property type="match status" value="1"/>
</dbReference>
<feature type="transmembrane region" description="Helical" evidence="5">
    <location>
        <begin position="360"/>
        <end position="386"/>
    </location>
</feature>
<dbReference type="Proteomes" id="UP000092321">
    <property type="component" value="Unassembled WGS sequence"/>
</dbReference>
<dbReference type="InterPro" id="IPR020846">
    <property type="entry name" value="MFS_dom"/>
</dbReference>
<feature type="transmembrane region" description="Helical" evidence="5">
    <location>
        <begin position="58"/>
        <end position="75"/>
    </location>
</feature>
<evidence type="ECO:0000256" key="4">
    <source>
        <dbReference type="ARBA" id="ARBA00023136"/>
    </source>
</evidence>
<dbReference type="SUPFAM" id="SSF103473">
    <property type="entry name" value="MFS general substrate transporter"/>
    <property type="match status" value="1"/>
</dbReference>
<feature type="transmembrane region" description="Helical" evidence="5">
    <location>
        <begin position="223"/>
        <end position="250"/>
    </location>
</feature>
<comment type="caution">
    <text evidence="7">The sequence shown here is derived from an EMBL/GenBank/DDBJ whole genome shotgun (WGS) entry which is preliminary data.</text>
</comment>
<dbReference type="PANTHER" id="PTHR42718">
    <property type="entry name" value="MAJOR FACILITATOR SUPERFAMILY MULTIDRUG TRANSPORTER MFSC"/>
    <property type="match status" value="1"/>
</dbReference>
<evidence type="ECO:0000256" key="5">
    <source>
        <dbReference type="SAM" id="Phobius"/>
    </source>
</evidence>
<feature type="domain" description="Major facilitator superfamily (MFS) profile" evidence="6">
    <location>
        <begin position="21"/>
        <end position="460"/>
    </location>
</feature>
<name>A0A1B7T8S1_9ASCO</name>
<feature type="transmembrane region" description="Helical" evidence="5">
    <location>
        <begin position="304"/>
        <end position="328"/>
    </location>
</feature>
<feature type="transmembrane region" description="Helical" evidence="5">
    <location>
        <begin position="183"/>
        <end position="203"/>
    </location>
</feature>
<organism evidence="7 8">
    <name type="scientific">Hanseniaspora valbyensis NRRL Y-1626</name>
    <dbReference type="NCBI Taxonomy" id="766949"/>
    <lineage>
        <taxon>Eukaryota</taxon>
        <taxon>Fungi</taxon>
        <taxon>Dikarya</taxon>
        <taxon>Ascomycota</taxon>
        <taxon>Saccharomycotina</taxon>
        <taxon>Saccharomycetes</taxon>
        <taxon>Saccharomycodales</taxon>
        <taxon>Saccharomycodaceae</taxon>
        <taxon>Hanseniaspora</taxon>
    </lineage>
</organism>
<reference evidence="8" key="1">
    <citation type="journal article" date="2016" name="Proc. Natl. Acad. Sci. U.S.A.">
        <title>Comparative genomics of biotechnologically important yeasts.</title>
        <authorList>
            <person name="Riley R."/>
            <person name="Haridas S."/>
            <person name="Wolfe K.H."/>
            <person name="Lopes M.R."/>
            <person name="Hittinger C.T."/>
            <person name="Goeker M."/>
            <person name="Salamov A.A."/>
            <person name="Wisecaver J.H."/>
            <person name="Long T.M."/>
            <person name="Calvey C.H."/>
            <person name="Aerts A.L."/>
            <person name="Barry K.W."/>
            <person name="Choi C."/>
            <person name="Clum A."/>
            <person name="Coughlan A.Y."/>
            <person name="Deshpande S."/>
            <person name="Douglass A.P."/>
            <person name="Hanson S.J."/>
            <person name="Klenk H.-P."/>
            <person name="LaButti K.M."/>
            <person name="Lapidus A."/>
            <person name="Lindquist E.A."/>
            <person name="Lipzen A.M."/>
            <person name="Meier-Kolthoff J.P."/>
            <person name="Ohm R.A."/>
            <person name="Otillar R.P."/>
            <person name="Pangilinan J.L."/>
            <person name="Peng Y."/>
            <person name="Rokas A."/>
            <person name="Rosa C.A."/>
            <person name="Scheuner C."/>
            <person name="Sibirny A.A."/>
            <person name="Slot J.C."/>
            <person name="Stielow J.B."/>
            <person name="Sun H."/>
            <person name="Kurtzman C.P."/>
            <person name="Blackwell M."/>
            <person name="Grigoriev I.V."/>
            <person name="Jeffries T.W."/>
        </authorList>
    </citation>
    <scope>NUCLEOTIDE SEQUENCE [LARGE SCALE GENOMIC DNA]</scope>
    <source>
        <strain evidence="8">NRRL Y-1626</strain>
    </source>
</reference>
<protein>
    <submittedName>
        <fullName evidence="7">MFS general substrate transporter</fullName>
    </submittedName>
</protein>
<dbReference type="EMBL" id="LXPE01000233">
    <property type="protein sequence ID" value="OBA25117.1"/>
    <property type="molecule type" value="Genomic_DNA"/>
</dbReference>
<evidence type="ECO:0000256" key="1">
    <source>
        <dbReference type="ARBA" id="ARBA00004141"/>
    </source>
</evidence>
<dbReference type="AlphaFoldDB" id="A0A1B7T8S1"/>
<feature type="transmembrane region" description="Helical" evidence="5">
    <location>
        <begin position="118"/>
        <end position="136"/>
    </location>
</feature>
<dbReference type="GO" id="GO:0022857">
    <property type="term" value="F:transmembrane transporter activity"/>
    <property type="evidence" value="ECO:0007669"/>
    <property type="project" value="InterPro"/>
</dbReference>
<evidence type="ECO:0000313" key="8">
    <source>
        <dbReference type="Proteomes" id="UP000092321"/>
    </source>
</evidence>
<dbReference type="GO" id="GO:0016020">
    <property type="term" value="C:membrane"/>
    <property type="evidence" value="ECO:0007669"/>
    <property type="project" value="UniProtKB-SubCell"/>
</dbReference>
<keyword evidence="3 5" id="KW-1133">Transmembrane helix</keyword>
<feature type="transmembrane region" description="Helical" evidence="5">
    <location>
        <begin position="334"/>
        <end position="353"/>
    </location>
</feature>
<dbReference type="InterPro" id="IPR011701">
    <property type="entry name" value="MFS"/>
</dbReference>
<dbReference type="Pfam" id="PF07690">
    <property type="entry name" value="MFS_1"/>
    <property type="match status" value="1"/>
</dbReference>
<gene>
    <name evidence="7" type="ORF">HANVADRAFT_8238</name>
</gene>
<feature type="transmembrane region" description="Helical" evidence="5">
    <location>
        <begin position="270"/>
        <end position="292"/>
    </location>
</feature>
<feature type="transmembrane region" description="Helical" evidence="5">
    <location>
        <begin position="398"/>
        <end position="417"/>
    </location>
</feature>
<proteinExistence type="predicted"/>